<keyword evidence="2 6" id="KW-0812">Transmembrane</keyword>
<evidence type="ECO:0000259" key="7">
    <source>
        <dbReference type="Pfam" id="PF04357"/>
    </source>
</evidence>
<protein>
    <submittedName>
        <fullName evidence="8">Uncharacterized protein DUF490</fullName>
    </submittedName>
</protein>
<name>A0A2T0UB41_9SPHI</name>
<dbReference type="PANTHER" id="PTHR30441:SF8">
    <property type="entry name" value="DUF748 DOMAIN-CONTAINING PROTEIN"/>
    <property type="match status" value="1"/>
</dbReference>
<gene>
    <name evidence="8" type="ORF">B0I27_10177</name>
</gene>
<evidence type="ECO:0000256" key="2">
    <source>
        <dbReference type="ARBA" id="ARBA00022692"/>
    </source>
</evidence>
<dbReference type="InterPro" id="IPR052894">
    <property type="entry name" value="AsmA-related"/>
</dbReference>
<dbReference type="InterPro" id="IPR008023">
    <property type="entry name" value="DUF748"/>
</dbReference>
<feature type="domain" description="Translocation and assembly module TamB C-terminal" evidence="7">
    <location>
        <begin position="1191"/>
        <end position="1632"/>
    </location>
</feature>
<dbReference type="EMBL" id="PVTH01000001">
    <property type="protein sequence ID" value="PRY55112.1"/>
    <property type="molecule type" value="Genomic_DNA"/>
</dbReference>
<dbReference type="InterPro" id="IPR007452">
    <property type="entry name" value="TamB_C"/>
</dbReference>
<evidence type="ECO:0000256" key="5">
    <source>
        <dbReference type="SAM" id="MobiDB-lite"/>
    </source>
</evidence>
<keyword evidence="4 6" id="KW-0472">Membrane</keyword>
<dbReference type="Pfam" id="PF05359">
    <property type="entry name" value="DUF748"/>
    <property type="match status" value="1"/>
</dbReference>
<dbReference type="RefSeq" id="WP_181276637.1">
    <property type="nucleotide sequence ID" value="NZ_PVTH01000001.1"/>
</dbReference>
<evidence type="ECO:0000313" key="9">
    <source>
        <dbReference type="Proteomes" id="UP000238034"/>
    </source>
</evidence>
<dbReference type="PANTHER" id="PTHR30441">
    <property type="entry name" value="DUF748 DOMAIN-CONTAINING PROTEIN"/>
    <property type="match status" value="1"/>
</dbReference>
<keyword evidence="9" id="KW-1185">Reference proteome</keyword>
<dbReference type="GO" id="GO:0005886">
    <property type="term" value="C:plasma membrane"/>
    <property type="evidence" value="ECO:0007669"/>
    <property type="project" value="InterPro"/>
</dbReference>
<comment type="subcellular location">
    <subcellularLocation>
        <location evidence="1">Membrane</location>
        <topology evidence="1">Single-pass membrane protein</topology>
    </subcellularLocation>
</comment>
<evidence type="ECO:0000313" key="8">
    <source>
        <dbReference type="EMBL" id="PRY55112.1"/>
    </source>
</evidence>
<accession>A0A2T0UB41</accession>
<proteinExistence type="predicted"/>
<evidence type="ECO:0000256" key="4">
    <source>
        <dbReference type="ARBA" id="ARBA00023136"/>
    </source>
</evidence>
<keyword evidence="3 6" id="KW-1133">Transmembrane helix</keyword>
<reference evidence="8 9" key="1">
    <citation type="submission" date="2018-03" db="EMBL/GenBank/DDBJ databases">
        <title>Genomic Encyclopedia of Type Strains, Phase III (KMG-III): the genomes of soil and plant-associated and newly described type strains.</title>
        <authorList>
            <person name="Whitman W."/>
        </authorList>
    </citation>
    <scope>NUCLEOTIDE SEQUENCE [LARGE SCALE GENOMIC DNA]</scope>
    <source>
        <strain evidence="8 9">CGMCC 1.9313</strain>
    </source>
</reference>
<organism evidence="8 9">
    <name type="scientific">Arcticibacter pallidicorallinus</name>
    <dbReference type="NCBI Taxonomy" id="1259464"/>
    <lineage>
        <taxon>Bacteria</taxon>
        <taxon>Pseudomonadati</taxon>
        <taxon>Bacteroidota</taxon>
        <taxon>Sphingobacteriia</taxon>
        <taxon>Sphingobacteriales</taxon>
        <taxon>Sphingobacteriaceae</taxon>
        <taxon>Arcticibacter</taxon>
    </lineage>
</organism>
<feature type="compositionally biased region" description="Basic and acidic residues" evidence="5">
    <location>
        <begin position="1676"/>
        <end position="1685"/>
    </location>
</feature>
<dbReference type="Proteomes" id="UP000238034">
    <property type="component" value="Unassembled WGS sequence"/>
</dbReference>
<sequence length="1685" mass="185363">MRRIGTLTLKIFLWIIGILIFLILLVFVLIRVPSVQNYAKNKAVNYLEGKIGTKVEISKISLNLPKLIVLEDIYFEDQKKDTLLAGDTLKVDISLLKLLDNQLEINEIDLRGITANIQRGPDSVFNFDYIIKAFVSEQKKEPEPVDTTSTMKFSLDKINLDRINISYQDAPSANDIRFSIGHFDTRVKEFDLDKMKFSIPKIKLSSVNARMVQSKPAVESKPAAVHEAEASEPMNLDLELGTLDLSQIKVYYQNDISAMKADVNLGALAVESDKIDLRNQNIVLDKIDLSNSNILFQLGKSPQAKVVVEETEKAAEATVNNWKFSAGDLILENNNIRFDNFNMPVQRRGMDFAHLDIKDLNLNVADLAYSIDTISGKVNSGSFSDKSGFNLRKFETEFFYGSKEAYLKDLLVQTPSTTISNNIRVTYPSIASISSNLGELGIEANLEKTRIGIKDILLLAPDLANTVPLKGYQNAVVNINGKVKGKVKNLEIQNLTISGLGGTNIKASAKTRGLPNMDKAWLDIQVDDFTTRRADILALVPRGTIPANIRIPENIKLKGKFKGGITNFSTDLDLFSSFGSAKAIATYNAAVKGNESYKANVRIFNFDVGRMISNDSLGRITLAANVAGNGLNPKTMRAKAVAKLIKAEFNGYTYRNLDIDGSASRGNIQAKAGMDDPNLRFNLSAAANMSKTYPAIKLDLDLDSANLQKLRLMKDDMRFHGKLSADLPTADPDYLNGSILLTEALFARNGERIQMDTLSIVSTASADSNTLRLRSEIMSADIKGKYKLTQLGTAMQDLIGRYYSTGAVAKRAKYDPQRLSFNAKISNGPIIQQFAPDLKELATVVLQGDFDSEARRLNVNGSIPRILYGTNDLNNFQMKVNTADSAINYLVTLDKINTGSFQLLKASVGGDVSNNIITTEIKTQDQKGDTDYRIAGALEALQDAFQFSLNPDGLVLNKKPWTVSDDNNIQFGGKGVQATNFILSNNNQQLSINTSPAGLNNPLLVDFKNFQIETLTNIAKQDSLLAGGTINGNATVRNFDTSPVFTSDINISDFSFRGDTVGNIALKVNNEQANSFAANVAITGKGNQVDLSGYYYTNNSSFDLDLDIANLNMKSIEGFTMGSVREAKGALKGKLDITGTTTAPAIRGDINFNDVGFNVAMLNSDFRIKDNARIGFTAEGISFNNFALIDSADNTMALAGMIKTKTYTDFAFDLRLDADNFKVINSTALDNDLFYGKLFIDTRLGIKGTMNAPAVDGSLKINPETDFTLVLPATDPGIEDREGIVEFVDKDNPELAKVFKDPADTLNTSTITGMDVSINIELDKEAQLNVLVDPANGDMLRMKGAAQLTGGIDPSGKVNLTGNLTVEEGSYDLSLSFLKRRFEIKKGSTLTWNGEPLMADADVTAVYVAETAPLDLVEQQIGGEPQTVLNTYKQKLPFNVNLMLKGELMKPQISFDIILPEDNYNVSSDVIDQVNARLTQLRNEPSELNKQVFAVLLLNRFVSENPFASSAGGGGLESAARQSVSRMLSDQLNNLAGDMIAGVELEFDLQSTEDYTTGEMANRTDLNVGLSKRLLNDRLKVTVGSNFELEGPRQQNRKTTNIAGDIQAEYQLSKNGRYLLRAYQKNQYQVALQGQVIETGVGFVITMDYNKFKQIFGAKTREEKREERRRKRAQKSAKETTKEND</sequence>
<dbReference type="Pfam" id="PF04357">
    <property type="entry name" value="TamB"/>
    <property type="match status" value="1"/>
</dbReference>
<evidence type="ECO:0000256" key="3">
    <source>
        <dbReference type="ARBA" id="ARBA00022989"/>
    </source>
</evidence>
<evidence type="ECO:0000256" key="1">
    <source>
        <dbReference type="ARBA" id="ARBA00004167"/>
    </source>
</evidence>
<dbReference type="GO" id="GO:0009306">
    <property type="term" value="P:protein secretion"/>
    <property type="evidence" value="ECO:0007669"/>
    <property type="project" value="InterPro"/>
</dbReference>
<dbReference type="GO" id="GO:0090313">
    <property type="term" value="P:regulation of protein targeting to membrane"/>
    <property type="evidence" value="ECO:0007669"/>
    <property type="project" value="TreeGrafter"/>
</dbReference>
<comment type="caution">
    <text evidence="8">The sequence shown here is derived from an EMBL/GenBank/DDBJ whole genome shotgun (WGS) entry which is preliminary data.</text>
</comment>
<feature type="transmembrane region" description="Helical" evidence="6">
    <location>
        <begin position="12"/>
        <end position="32"/>
    </location>
</feature>
<evidence type="ECO:0000256" key="6">
    <source>
        <dbReference type="SAM" id="Phobius"/>
    </source>
</evidence>
<feature type="region of interest" description="Disordered" evidence="5">
    <location>
        <begin position="1658"/>
        <end position="1685"/>
    </location>
</feature>